<dbReference type="PANTHER" id="PTHR43848:SF2">
    <property type="entry name" value="PUTRESCINE TRANSPORT SYSTEM PERMEASE PROTEIN POTI"/>
    <property type="match status" value="1"/>
</dbReference>
<gene>
    <name evidence="10" type="ordered locus">Nmag_0084</name>
    <name evidence="11" type="ORF">C500_00897</name>
</gene>
<accession>D3SVW4</accession>
<keyword evidence="5 8" id="KW-0812">Transmembrane</keyword>
<dbReference type="Pfam" id="PF00528">
    <property type="entry name" value="BPD_transp_1"/>
    <property type="match status" value="1"/>
</dbReference>
<dbReference type="GeneID" id="8822903"/>
<feature type="transmembrane region" description="Helical" evidence="8">
    <location>
        <begin position="21"/>
        <end position="43"/>
    </location>
</feature>
<dbReference type="STRING" id="547559.Nmag_0084"/>
<evidence type="ECO:0000313" key="12">
    <source>
        <dbReference type="Proteomes" id="UP000001879"/>
    </source>
</evidence>
<feature type="transmembrane region" description="Helical" evidence="8">
    <location>
        <begin position="110"/>
        <end position="134"/>
    </location>
</feature>
<dbReference type="InterPro" id="IPR000515">
    <property type="entry name" value="MetI-like"/>
</dbReference>
<keyword evidence="12" id="KW-1185">Reference proteome</keyword>
<dbReference type="PROSITE" id="PS50928">
    <property type="entry name" value="ABC_TM1"/>
    <property type="match status" value="1"/>
</dbReference>
<dbReference type="CDD" id="cd06261">
    <property type="entry name" value="TM_PBP2"/>
    <property type="match status" value="1"/>
</dbReference>
<proteinExistence type="inferred from homology"/>
<keyword evidence="4" id="KW-1003">Cell membrane</keyword>
<sequence>MIPSTIERFVDRRGRAIGLGLMWAVIALLWIPIGIVTLMSFAADRALAFPPDEFTLRWYREFLQNDAAIDAVFTSLQVSVIATLITVVLATILSYAIAKYEFPGKGVIQLIVTLPIIVPLVVVGVAMVLFFGVINVGTGFWSVVIAHVVRTIPFAALIIIPTMLRFDETLEEAAKDLGADELDVFVNVRLPNILPGIVAGGLLAFTISFNEFVYTYFVRDTRTETLPIYLWNQIRFEASPEVNVISVVFLLVAVGMILLALAITNVQRITMR</sequence>
<evidence type="ECO:0000256" key="5">
    <source>
        <dbReference type="ARBA" id="ARBA00022692"/>
    </source>
</evidence>
<evidence type="ECO:0000256" key="7">
    <source>
        <dbReference type="ARBA" id="ARBA00023136"/>
    </source>
</evidence>
<evidence type="ECO:0000256" key="1">
    <source>
        <dbReference type="ARBA" id="ARBA00004651"/>
    </source>
</evidence>
<reference evidence="10 12" key="2">
    <citation type="journal article" date="2012" name="BMC Genomics">
        <title>A comparative genomics perspective on the genetic content of the alkaliphilic haloarchaeon Natrialba magadii ATCC 43099T.</title>
        <authorList>
            <person name="Siddaramappa S."/>
            <person name="Challacombe J.F."/>
            <person name="Decastro R.E."/>
            <person name="Pfeiffer F."/>
            <person name="Sastre D.E."/>
            <person name="Gimenez M.I."/>
            <person name="Paggi R.A."/>
            <person name="Detter J.C."/>
            <person name="Davenport K.W."/>
            <person name="Goodwin L.A."/>
            <person name="Kyrpides N."/>
            <person name="Tapia R."/>
            <person name="Pitluck S."/>
            <person name="Lucas S."/>
            <person name="Woyke T."/>
            <person name="Maupin-Furlow J.A."/>
        </authorList>
    </citation>
    <scope>NUCLEOTIDE SEQUENCE [LARGE SCALE GENOMIC DNA]</scope>
    <source>
        <strain evidence="10">ATCC 43099</strain>
        <strain evidence="12">ATCC 43099 / DSM 3394 / CCM 3739 / CIP 104546 / IAM 13178 / JCM 8861 / NBRC 102185 / NCIMB 2190 / MS3</strain>
    </source>
</reference>
<dbReference type="HOGENOM" id="CLU_016047_3_0_2"/>
<evidence type="ECO:0000256" key="8">
    <source>
        <dbReference type="RuleBase" id="RU363032"/>
    </source>
</evidence>
<dbReference type="RefSeq" id="WP_004267075.1">
    <property type="nucleotide sequence ID" value="NC_013922.1"/>
</dbReference>
<evidence type="ECO:0000313" key="13">
    <source>
        <dbReference type="Proteomes" id="UP000011543"/>
    </source>
</evidence>
<evidence type="ECO:0000313" key="11">
    <source>
        <dbReference type="EMBL" id="ELY34448.1"/>
    </source>
</evidence>
<evidence type="ECO:0000256" key="6">
    <source>
        <dbReference type="ARBA" id="ARBA00022989"/>
    </source>
</evidence>
<dbReference type="PANTHER" id="PTHR43848">
    <property type="entry name" value="PUTRESCINE TRANSPORT SYSTEM PERMEASE PROTEIN POTI"/>
    <property type="match status" value="1"/>
</dbReference>
<dbReference type="GO" id="GO:0055085">
    <property type="term" value="P:transmembrane transport"/>
    <property type="evidence" value="ECO:0007669"/>
    <property type="project" value="InterPro"/>
</dbReference>
<feature type="transmembrane region" description="Helical" evidence="8">
    <location>
        <begin position="76"/>
        <end position="98"/>
    </location>
</feature>
<dbReference type="OrthoDB" id="45815at2157"/>
<reference evidence="10" key="4">
    <citation type="submission" date="2016-09" db="EMBL/GenBank/DDBJ databases">
        <authorList>
            <person name="Pfeiffer F."/>
        </authorList>
    </citation>
    <scope>NUCLEOTIDE SEQUENCE</scope>
    <source>
        <strain evidence="10">ATCC 43099</strain>
    </source>
</reference>
<protein>
    <submittedName>
        <fullName evidence="10">ABC-type transport system permease protein (Probable substrate spermidine/putrescine)</fullName>
    </submittedName>
    <submittedName>
        <fullName evidence="11">Binding-protein-dependent transport system inner membrane protein</fullName>
    </submittedName>
</protein>
<dbReference type="SUPFAM" id="SSF161098">
    <property type="entry name" value="MetI-like"/>
    <property type="match status" value="1"/>
</dbReference>
<dbReference type="PaxDb" id="547559-Nmag_0084"/>
<dbReference type="GO" id="GO:0005886">
    <property type="term" value="C:plasma membrane"/>
    <property type="evidence" value="ECO:0007669"/>
    <property type="project" value="UniProtKB-SubCell"/>
</dbReference>
<keyword evidence="3 8" id="KW-0813">Transport</keyword>
<feature type="transmembrane region" description="Helical" evidence="8">
    <location>
        <begin position="140"/>
        <end position="160"/>
    </location>
</feature>
<reference evidence="11 13" key="3">
    <citation type="journal article" date="2014" name="PLoS Genet.">
        <title>Phylogenetically driven sequencing of extremely halophilic archaea reveals strategies for static and dynamic osmo-response.</title>
        <authorList>
            <person name="Becker E.A."/>
            <person name="Seitzer P.M."/>
            <person name="Tritt A."/>
            <person name="Larsen D."/>
            <person name="Krusor M."/>
            <person name="Yao A.I."/>
            <person name="Wu D."/>
            <person name="Madern D."/>
            <person name="Eisen J.A."/>
            <person name="Darling A.E."/>
            <person name="Facciotti M.T."/>
        </authorList>
    </citation>
    <scope>NUCLEOTIDE SEQUENCE [LARGE SCALE GENOMIC DNA]</scope>
    <source>
        <strain evidence="13">ATCC 43099 / DSM 3394 / CCM 3739 / CIP 104546 / IAM 13178 / JCM 8861 / NBRC 102185 / NCIMB 2190 / MS3</strain>
        <strain evidence="11">MS-3</strain>
    </source>
</reference>
<comment type="similarity">
    <text evidence="2">Belongs to the binding-protein-dependent transport system permease family. CysTW subfamily.</text>
</comment>
<dbReference type="EMBL" id="AOHS01000007">
    <property type="protein sequence ID" value="ELY34448.1"/>
    <property type="molecule type" value="Genomic_DNA"/>
</dbReference>
<dbReference type="InterPro" id="IPR051789">
    <property type="entry name" value="Bact_Polyamine_Transport"/>
</dbReference>
<dbReference type="InterPro" id="IPR035906">
    <property type="entry name" value="MetI-like_sf"/>
</dbReference>
<dbReference type="Proteomes" id="UP000001879">
    <property type="component" value="Chromosome"/>
</dbReference>
<keyword evidence="6 8" id="KW-1133">Transmembrane helix</keyword>
<reference evidence="12" key="1">
    <citation type="submission" date="2010-02" db="EMBL/GenBank/DDBJ databases">
        <title>Complete sequence of chromosome of Natrialba magadii ATCC 43099.</title>
        <authorList>
            <consortium name="US DOE Joint Genome Institute"/>
            <person name="Lucas S."/>
            <person name="Copeland A."/>
            <person name="Lapidus A."/>
            <person name="Cheng J.-F."/>
            <person name="Bruce D."/>
            <person name="Goodwin L."/>
            <person name="Pitluck S."/>
            <person name="Davenport K."/>
            <person name="Saunders E."/>
            <person name="Detter J.C."/>
            <person name="Han C."/>
            <person name="Tapia R."/>
            <person name="Land M."/>
            <person name="Hauser L."/>
            <person name="Kyrpides N."/>
            <person name="Mikhailova N."/>
            <person name="De Castro R.E."/>
            <person name="Maupin-Furlow J.A."/>
            <person name="Woyke T."/>
        </authorList>
    </citation>
    <scope>NUCLEOTIDE SEQUENCE [LARGE SCALE GENOMIC DNA]</scope>
    <source>
        <strain evidence="12">ATCC 43099 / DSM 3394 / CCM 3739 / CIP 104546 / IAM 13178 / JCM 8861 / NBRC 102185 / NCIMB 2190 / MS3</strain>
    </source>
</reference>
<dbReference type="KEGG" id="nmg:Nmag_0084"/>
<evidence type="ECO:0000313" key="10">
    <source>
        <dbReference type="EMBL" id="ADD03683.1"/>
    </source>
</evidence>
<feature type="transmembrane region" description="Helical" evidence="8">
    <location>
        <begin position="193"/>
        <end position="217"/>
    </location>
</feature>
<dbReference type="Gene3D" id="1.10.3720.10">
    <property type="entry name" value="MetI-like"/>
    <property type="match status" value="1"/>
</dbReference>
<evidence type="ECO:0000256" key="3">
    <source>
        <dbReference type="ARBA" id="ARBA00022448"/>
    </source>
</evidence>
<name>D3SVW4_NATMM</name>
<comment type="subcellular location">
    <subcellularLocation>
        <location evidence="1 8">Cell membrane</location>
        <topology evidence="1 8">Multi-pass membrane protein</topology>
    </subcellularLocation>
</comment>
<feature type="domain" description="ABC transmembrane type-1" evidence="9">
    <location>
        <begin position="72"/>
        <end position="260"/>
    </location>
</feature>
<dbReference type="AlphaFoldDB" id="D3SVW4"/>
<evidence type="ECO:0000259" key="9">
    <source>
        <dbReference type="PROSITE" id="PS50928"/>
    </source>
</evidence>
<feature type="transmembrane region" description="Helical" evidence="8">
    <location>
        <begin position="244"/>
        <end position="266"/>
    </location>
</feature>
<dbReference type="PATRIC" id="fig|547559.17.peg.170"/>
<dbReference type="EMBL" id="CP001932">
    <property type="protein sequence ID" value="ADD03683.1"/>
    <property type="molecule type" value="Genomic_DNA"/>
</dbReference>
<organism evidence="10 12">
    <name type="scientific">Natrialba magadii (strain ATCC 43099 / DSM 3394 / CCM 3739 / CIP 104546 / IAM 13178 / JCM 8861 / NBRC 102185 / NCIMB 2190 / MS3)</name>
    <name type="common">Natronobacterium magadii</name>
    <dbReference type="NCBI Taxonomy" id="547559"/>
    <lineage>
        <taxon>Archaea</taxon>
        <taxon>Methanobacteriati</taxon>
        <taxon>Methanobacteriota</taxon>
        <taxon>Stenosarchaea group</taxon>
        <taxon>Halobacteria</taxon>
        <taxon>Halobacteriales</taxon>
        <taxon>Natrialbaceae</taxon>
        <taxon>Natrialba</taxon>
    </lineage>
</organism>
<evidence type="ECO:0000256" key="2">
    <source>
        <dbReference type="ARBA" id="ARBA00007069"/>
    </source>
</evidence>
<evidence type="ECO:0000256" key="4">
    <source>
        <dbReference type="ARBA" id="ARBA00022475"/>
    </source>
</evidence>
<dbReference type="eggNOG" id="arCOG00162">
    <property type="taxonomic scope" value="Archaea"/>
</dbReference>
<keyword evidence="7 8" id="KW-0472">Membrane</keyword>
<dbReference type="Proteomes" id="UP000011543">
    <property type="component" value="Unassembled WGS sequence"/>
</dbReference>